<feature type="domain" description="Reverse transcriptase Ty1/copia-type" evidence="1">
    <location>
        <begin position="8"/>
        <end position="104"/>
    </location>
</feature>
<evidence type="ECO:0000259" key="1">
    <source>
        <dbReference type="Pfam" id="PF07727"/>
    </source>
</evidence>
<reference evidence="2" key="1">
    <citation type="submission" date="2014-08" db="EMBL/GenBank/DDBJ databases">
        <authorList>
            <person name="Sharma Rahul"/>
            <person name="Thines Marco"/>
        </authorList>
    </citation>
    <scope>NUCLEOTIDE SEQUENCE</scope>
</reference>
<name>A0A0F7SF92_PHARH</name>
<dbReference type="AlphaFoldDB" id="A0A0F7SF92"/>
<organism evidence="2">
    <name type="scientific">Phaffia rhodozyma</name>
    <name type="common">Yeast</name>
    <name type="synonym">Xanthophyllomyces dendrorhous</name>
    <dbReference type="NCBI Taxonomy" id="264483"/>
    <lineage>
        <taxon>Eukaryota</taxon>
        <taxon>Fungi</taxon>
        <taxon>Dikarya</taxon>
        <taxon>Basidiomycota</taxon>
        <taxon>Agaricomycotina</taxon>
        <taxon>Tremellomycetes</taxon>
        <taxon>Cystofilobasidiales</taxon>
        <taxon>Mrakiaceae</taxon>
        <taxon>Phaffia</taxon>
    </lineage>
</organism>
<sequence length="118" mass="13363">MESFGKHSVYTLVPRPANRNTVGCRAVLAEKKNTEGKVIRRKVRFVAQGFSQRPGVDFDETYAPVVKFATLRLLFAKAAEHDWDIHQMDVETAFLYGDLKEEVQRENGITSSIPLLLP</sequence>
<proteinExistence type="predicted"/>
<dbReference type="Pfam" id="PF07727">
    <property type="entry name" value="RVT_2"/>
    <property type="match status" value="1"/>
</dbReference>
<dbReference type="EMBL" id="LN483106">
    <property type="protein sequence ID" value="CDZ96158.1"/>
    <property type="molecule type" value="Genomic_DNA"/>
</dbReference>
<dbReference type="InterPro" id="IPR013103">
    <property type="entry name" value="RVT_2"/>
</dbReference>
<evidence type="ECO:0000313" key="2">
    <source>
        <dbReference type="EMBL" id="CDZ96158.1"/>
    </source>
</evidence>
<accession>A0A0F7SF92</accession>
<protein>
    <submittedName>
        <fullName evidence="2">Gag-pol polyprotein</fullName>
    </submittedName>
</protein>